<evidence type="ECO:0000313" key="2">
    <source>
        <dbReference type="Proteomes" id="UP000565579"/>
    </source>
</evidence>
<dbReference type="AlphaFoldDB" id="A0A7X0NXU0"/>
<organism evidence="1 2">
    <name type="scientific">Nonomuraea rubra</name>
    <dbReference type="NCBI Taxonomy" id="46180"/>
    <lineage>
        <taxon>Bacteria</taxon>
        <taxon>Bacillati</taxon>
        <taxon>Actinomycetota</taxon>
        <taxon>Actinomycetes</taxon>
        <taxon>Streptosporangiales</taxon>
        <taxon>Streptosporangiaceae</taxon>
        <taxon>Nonomuraea</taxon>
    </lineage>
</organism>
<keyword evidence="1" id="KW-0378">Hydrolase</keyword>
<gene>
    <name evidence="1" type="ORF">HD593_006428</name>
</gene>
<sequence>MWLHGEDDGLVPLSGSRGGIEAVRGSDLTERFYPGGRHEVFKETNKDEVLDDVTSFLDRALTARNP</sequence>
<keyword evidence="2" id="KW-1185">Reference proteome</keyword>
<dbReference type="Gene3D" id="3.40.50.1820">
    <property type="entry name" value="alpha/beta hydrolase"/>
    <property type="match status" value="1"/>
</dbReference>
<dbReference type="Proteomes" id="UP000565579">
    <property type="component" value="Unassembled WGS sequence"/>
</dbReference>
<evidence type="ECO:0000313" key="1">
    <source>
        <dbReference type="EMBL" id="MBB6551633.1"/>
    </source>
</evidence>
<protein>
    <submittedName>
        <fullName evidence="1">Alpha-beta hydrolase superfamily lysophospholipase</fullName>
    </submittedName>
</protein>
<dbReference type="GO" id="GO:0016787">
    <property type="term" value="F:hydrolase activity"/>
    <property type="evidence" value="ECO:0007669"/>
    <property type="project" value="UniProtKB-KW"/>
</dbReference>
<dbReference type="EMBL" id="JACHMI010000001">
    <property type="protein sequence ID" value="MBB6551633.1"/>
    <property type="molecule type" value="Genomic_DNA"/>
</dbReference>
<dbReference type="InterPro" id="IPR029058">
    <property type="entry name" value="AB_hydrolase_fold"/>
</dbReference>
<dbReference type="SUPFAM" id="SSF53474">
    <property type="entry name" value="alpha/beta-Hydrolases"/>
    <property type="match status" value="1"/>
</dbReference>
<reference evidence="1 2" key="1">
    <citation type="submission" date="2020-08" db="EMBL/GenBank/DDBJ databases">
        <title>Sequencing the genomes of 1000 actinobacteria strains.</title>
        <authorList>
            <person name="Klenk H.-P."/>
        </authorList>
    </citation>
    <scope>NUCLEOTIDE SEQUENCE [LARGE SCALE GENOMIC DNA]</scope>
    <source>
        <strain evidence="1 2">DSM 43768</strain>
    </source>
</reference>
<proteinExistence type="predicted"/>
<dbReference type="RefSeq" id="WP_379478817.1">
    <property type="nucleotide sequence ID" value="NZ_BAAAXY010000262.1"/>
</dbReference>
<accession>A0A7X0NXU0</accession>
<comment type="caution">
    <text evidence="1">The sequence shown here is derived from an EMBL/GenBank/DDBJ whole genome shotgun (WGS) entry which is preliminary data.</text>
</comment>
<name>A0A7X0NXU0_9ACTN</name>